<sequence>MQVDHTLSSDEFWARYAQFEDRMRGSFDAAPVLQIAGWPGERLLGEWDYEGAARAVVHRRGDREITVRTSDGEPEWAVRQQWLHTMLSGSGGSRDLSRFALQPPVPAAIRVDDREAHAQLWQSAQHWHLSLRHDGYTVLASGDEEFPALLALERITDLEPLLAARRREVEAKRRSTGLD</sequence>
<protein>
    <submittedName>
        <fullName evidence="1">Uncharacterized protein</fullName>
    </submittedName>
</protein>
<evidence type="ECO:0000313" key="1">
    <source>
        <dbReference type="EMBL" id="BDZ47434.1"/>
    </source>
</evidence>
<dbReference type="Proteomes" id="UP001321498">
    <property type="component" value="Chromosome"/>
</dbReference>
<dbReference type="EMBL" id="AP027731">
    <property type="protein sequence ID" value="BDZ47434.1"/>
    <property type="molecule type" value="Genomic_DNA"/>
</dbReference>
<keyword evidence="2" id="KW-1185">Reference proteome</keyword>
<organism evidence="1 2">
    <name type="scientific">Naasia aerilata</name>
    <dbReference type="NCBI Taxonomy" id="1162966"/>
    <lineage>
        <taxon>Bacteria</taxon>
        <taxon>Bacillati</taxon>
        <taxon>Actinomycetota</taxon>
        <taxon>Actinomycetes</taxon>
        <taxon>Micrococcales</taxon>
        <taxon>Microbacteriaceae</taxon>
        <taxon>Naasia</taxon>
    </lineage>
</organism>
<name>A0ABM8GGG5_9MICO</name>
<evidence type="ECO:0000313" key="2">
    <source>
        <dbReference type="Proteomes" id="UP001321498"/>
    </source>
</evidence>
<accession>A0ABM8GGG5</accession>
<gene>
    <name evidence="1" type="ORF">GCM10025866_33430</name>
</gene>
<proteinExistence type="predicted"/>
<dbReference type="RefSeq" id="WP_286277351.1">
    <property type="nucleotide sequence ID" value="NZ_AP027731.1"/>
</dbReference>
<reference evidence="2" key="1">
    <citation type="journal article" date="2019" name="Int. J. Syst. Evol. Microbiol.">
        <title>The Global Catalogue of Microorganisms (GCM) 10K type strain sequencing project: providing services to taxonomists for standard genome sequencing and annotation.</title>
        <authorList>
            <consortium name="The Broad Institute Genomics Platform"/>
            <consortium name="The Broad Institute Genome Sequencing Center for Infectious Disease"/>
            <person name="Wu L."/>
            <person name="Ma J."/>
        </authorList>
    </citation>
    <scope>NUCLEOTIDE SEQUENCE [LARGE SCALE GENOMIC DNA]</scope>
    <source>
        <strain evidence="2">NBRC 108725</strain>
    </source>
</reference>